<dbReference type="EMBL" id="JAIRBC010000033">
    <property type="protein sequence ID" value="MCG2462477.1"/>
    <property type="molecule type" value="Genomic_DNA"/>
</dbReference>
<protein>
    <recommendedName>
        <fullName evidence="4">YtxH domain-containing protein</fullName>
    </recommendedName>
</protein>
<comment type="caution">
    <text evidence="2">The sequence shown here is derived from an EMBL/GenBank/DDBJ whole genome shotgun (WGS) entry which is preliminary data.</text>
</comment>
<evidence type="ECO:0008006" key="4">
    <source>
        <dbReference type="Google" id="ProtNLM"/>
    </source>
</evidence>
<keyword evidence="3" id="KW-1185">Reference proteome</keyword>
<feature type="region of interest" description="Disordered" evidence="1">
    <location>
        <begin position="25"/>
        <end position="73"/>
    </location>
</feature>
<reference evidence="2" key="1">
    <citation type="submission" date="2023-02" db="EMBL/GenBank/DDBJ databases">
        <title>Genome of Flavobacteriaceae gen. nov. sp. strain F89.</title>
        <authorList>
            <person name="Wang Y."/>
        </authorList>
    </citation>
    <scope>NUCLEOTIDE SEQUENCE</scope>
    <source>
        <strain evidence="2">F89</strain>
    </source>
</reference>
<dbReference type="RefSeq" id="WP_317903615.1">
    <property type="nucleotide sequence ID" value="NZ_JAIRBC010000033.1"/>
</dbReference>
<dbReference type="Proteomes" id="UP001200642">
    <property type="component" value="Unassembled WGS sequence"/>
</dbReference>
<gene>
    <name evidence="2" type="ORF">K8352_17075</name>
</gene>
<evidence type="ECO:0000313" key="3">
    <source>
        <dbReference type="Proteomes" id="UP001200642"/>
    </source>
</evidence>
<evidence type="ECO:0000256" key="1">
    <source>
        <dbReference type="SAM" id="MobiDB-lite"/>
    </source>
</evidence>
<name>A0AAE3EWP5_9FLAO</name>
<dbReference type="Gene3D" id="1.20.120.20">
    <property type="entry name" value="Apolipoprotein"/>
    <property type="match status" value="1"/>
</dbReference>
<accession>A0AAE3EWP5</accession>
<evidence type="ECO:0000313" key="2">
    <source>
        <dbReference type="EMBL" id="MCG2462477.1"/>
    </source>
</evidence>
<organism evidence="2 3">
    <name type="scientific">Cerina litoralis</name>
    <dbReference type="NCBI Taxonomy" id="2874477"/>
    <lineage>
        <taxon>Bacteria</taxon>
        <taxon>Pseudomonadati</taxon>
        <taxon>Bacteroidota</taxon>
        <taxon>Flavobacteriia</taxon>
        <taxon>Flavobacteriales</taxon>
        <taxon>Flavobacteriaceae</taxon>
        <taxon>Cerina</taxon>
    </lineage>
</organism>
<dbReference type="PROSITE" id="PS51257">
    <property type="entry name" value="PROKAR_LIPOPROTEIN"/>
    <property type="match status" value="1"/>
</dbReference>
<proteinExistence type="predicted"/>
<sequence>MKKTIYLFLIAIITTVSLTTFSSCREDKKTPGEKIESGLKEAGDGVKDAADEAGDKIEDAAEDAGDKIEDATD</sequence>
<dbReference type="AlphaFoldDB" id="A0AAE3EWP5"/>